<organism evidence="1 2">
    <name type="scientific">Shimazuella alba</name>
    <dbReference type="NCBI Taxonomy" id="2690964"/>
    <lineage>
        <taxon>Bacteria</taxon>
        <taxon>Bacillati</taxon>
        <taxon>Bacillota</taxon>
        <taxon>Bacilli</taxon>
        <taxon>Bacillales</taxon>
        <taxon>Thermoactinomycetaceae</taxon>
        <taxon>Shimazuella</taxon>
    </lineage>
</organism>
<proteinExistence type="predicted"/>
<comment type="caution">
    <text evidence="1">The sequence shown here is derived from an EMBL/GenBank/DDBJ whole genome shotgun (WGS) entry which is preliminary data.</text>
</comment>
<sequence>MTWNRYKGENIWYGKDRTPYAGVTARIDAITTRNVQISFDRNVSVDQILISGTVFTHKQFRLYFDRGEQLRLF</sequence>
<dbReference type="RefSeq" id="WP_160802093.1">
    <property type="nucleotide sequence ID" value="NZ_WUUL01000009.1"/>
</dbReference>
<dbReference type="Proteomes" id="UP000430692">
    <property type="component" value="Unassembled WGS sequence"/>
</dbReference>
<accession>A0A6I4VSM7</accession>
<name>A0A6I4VSM7_9BACL</name>
<dbReference type="EMBL" id="WUUL01000009">
    <property type="protein sequence ID" value="MXQ54739.1"/>
    <property type="molecule type" value="Genomic_DNA"/>
</dbReference>
<evidence type="ECO:0000313" key="2">
    <source>
        <dbReference type="Proteomes" id="UP000430692"/>
    </source>
</evidence>
<dbReference type="AlphaFoldDB" id="A0A6I4VSM7"/>
<protein>
    <submittedName>
        <fullName evidence="1">Uncharacterized protein</fullName>
    </submittedName>
</protein>
<gene>
    <name evidence="1" type="ORF">GSM42_13640</name>
</gene>
<reference evidence="1 2" key="1">
    <citation type="submission" date="2019-12" db="EMBL/GenBank/DDBJ databases">
        <title>Whole-genome analyses of novel actinobacteria.</title>
        <authorList>
            <person name="Sahin N."/>
            <person name="Saygin H."/>
        </authorList>
    </citation>
    <scope>NUCLEOTIDE SEQUENCE [LARGE SCALE GENOMIC DNA]</scope>
    <source>
        <strain evidence="1 2">KC615</strain>
    </source>
</reference>
<keyword evidence="2" id="KW-1185">Reference proteome</keyword>
<evidence type="ECO:0000313" key="1">
    <source>
        <dbReference type="EMBL" id="MXQ54739.1"/>
    </source>
</evidence>